<dbReference type="SUPFAM" id="SSF50494">
    <property type="entry name" value="Trypsin-like serine proteases"/>
    <property type="match status" value="1"/>
</dbReference>
<evidence type="ECO:0000313" key="1">
    <source>
        <dbReference type="EMBL" id="KAK6540453.1"/>
    </source>
</evidence>
<comment type="caution">
    <text evidence="1">The sequence shown here is derived from an EMBL/GenBank/DDBJ whole genome shotgun (WGS) entry which is preliminary data.</text>
</comment>
<reference evidence="1 2" key="1">
    <citation type="submission" date="2019-10" db="EMBL/GenBank/DDBJ databases">
        <authorList>
            <person name="Palmer J.M."/>
        </authorList>
    </citation>
    <scope>NUCLEOTIDE SEQUENCE [LARGE SCALE GENOMIC DNA]</scope>
    <source>
        <strain evidence="1 2">TWF694</strain>
    </source>
</reference>
<evidence type="ECO:0008006" key="3">
    <source>
        <dbReference type="Google" id="ProtNLM"/>
    </source>
</evidence>
<dbReference type="InterPro" id="IPR009003">
    <property type="entry name" value="Peptidase_S1_PA"/>
</dbReference>
<evidence type="ECO:0000313" key="2">
    <source>
        <dbReference type="Proteomes" id="UP001365542"/>
    </source>
</evidence>
<dbReference type="Pfam" id="PF13365">
    <property type="entry name" value="Trypsin_2"/>
    <property type="match status" value="1"/>
</dbReference>
<dbReference type="Proteomes" id="UP001365542">
    <property type="component" value="Unassembled WGS sequence"/>
</dbReference>
<dbReference type="Gene3D" id="2.40.10.10">
    <property type="entry name" value="Trypsin-like serine proteases"/>
    <property type="match status" value="2"/>
</dbReference>
<sequence>MAWENRGQVRRSTRSLSQKAASLADTQQDENLAAATAQALISHPSISLLPASSNLSPKSTGLKTRDLALLQQKQRLLNASTPLALASLIEPHLQSPLRATLVFAQKEAGTAFCISATGLLLTCSHCVSETPEELKSNRTKFLLFASGRVVKARCIKYDEVRDLALMQIIAAESTTPSLTTITKSQETSWTTFPFINISSIPPKLNARMMCIGHPGDEDLECTTPGKKTGYDVLHMSFGKYRGIAEDADVQDNSEIGALMHDCWTYWGHSGAPLCLAKDGGLVGMHSSWDDETGMRRGVAWEAIVAFLEQEGNPHIATTRDVLTEGSSERPILLG</sequence>
<dbReference type="InterPro" id="IPR043504">
    <property type="entry name" value="Peptidase_S1_PA_chymotrypsin"/>
</dbReference>
<dbReference type="EMBL" id="JAVHJO010000005">
    <property type="protein sequence ID" value="KAK6540453.1"/>
    <property type="molecule type" value="Genomic_DNA"/>
</dbReference>
<protein>
    <recommendedName>
        <fullName evidence="3">AT hook domain-containing protein family protein</fullName>
    </recommendedName>
</protein>
<accession>A0AAV9XL05</accession>
<dbReference type="AlphaFoldDB" id="A0AAV9XL05"/>
<proteinExistence type="predicted"/>
<name>A0AAV9XL05_9PEZI</name>
<organism evidence="1 2">
    <name type="scientific">Orbilia ellipsospora</name>
    <dbReference type="NCBI Taxonomy" id="2528407"/>
    <lineage>
        <taxon>Eukaryota</taxon>
        <taxon>Fungi</taxon>
        <taxon>Dikarya</taxon>
        <taxon>Ascomycota</taxon>
        <taxon>Pezizomycotina</taxon>
        <taxon>Orbiliomycetes</taxon>
        <taxon>Orbiliales</taxon>
        <taxon>Orbiliaceae</taxon>
        <taxon>Orbilia</taxon>
    </lineage>
</organism>
<keyword evidence="2" id="KW-1185">Reference proteome</keyword>
<gene>
    <name evidence="1" type="ORF">TWF694_009247</name>
</gene>